<protein>
    <submittedName>
        <fullName evidence="2">Tetratricopeptide repeat protein</fullName>
    </submittedName>
</protein>
<evidence type="ECO:0000256" key="1">
    <source>
        <dbReference type="ARBA" id="ARBA00022737"/>
    </source>
</evidence>
<dbReference type="SMART" id="SM00671">
    <property type="entry name" value="SEL1"/>
    <property type="match status" value="2"/>
</dbReference>
<accession>A0ABW7FX87</accession>
<dbReference type="PANTHER" id="PTHR46430">
    <property type="entry name" value="PROTEIN SKT5-RELATED"/>
    <property type="match status" value="1"/>
</dbReference>
<dbReference type="Proteomes" id="UP001606099">
    <property type="component" value="Unassembled WGS sequence"/>
</dbReference>
<sequence>MTKAAISEAQRKIESGKFREAYEVLRPLLETEVPDALFLYSTFSLAGTESEAEFEKRSFELLERAADLGHAPALYALGVCYEVGDLVEANPIYAATLLKAAAEMGHAKAKFCHGLNLYHGSNGVPRSEGAGLALVRAAAQDGVEDAEEFLKDQGIG</sequence>
<evidence type="ECO:0000313" key="2">
    <source>
        <dbReference type="EMBL" id="MFG6448908.1"/>
    </source>
</evidence>
<gene>
    <name evidence="2" type="ORF">ACG0Z6_11760</name>
</gene>
<dbReference type="InterPro" id="IPR006597">
    <property type="entry name" value="Sel1-like"/>
</dbReference>
<dbReference type="EMBL" id="JBIGHZ010000004">
    <property type="protein sequence ID" value="MFG6448908.1"/>
    <property type="molecule type" value="Genomic_DNA"/>
</dbReference>
<comment type="caution">
    <text evidence="2">The sequence shown here is derived from an EMBL/GenBank/DDBJ whole genome shotgun (WGS) entry which is preliminary data.</text>
</comment>
<keyword evidence="1" id="KW-0677">Repeat</keyword>
<dbReference type="InterPro" id="IPR011990">
    <property type="entry name" value="TPR-like_helical_dom_sf"/>
</dbReference>
<dbReference type="Pfam" id="PF08238">
    <property type="entry name" value="Sel1"/>
    <property type="match status" value="3"/>
</dbReference>
<dbReference type="RefSeq" id="WP_394461953.1">
    <property type="nucleotide sequence ID" value="NZ_JBIGHZ010000004.1"/>
</dbReference>
<organism evidence="2 3">
    <name type="scientific">Roseateles rivi</name>
    <dbReference type="NCBI Taxonomy" id="3299028"/>
    <lineage>
        <taxon>Bacteria</taxon>
        <taxon>Pseudomonadati</taxon>
        <taxon>Pseudomonadota</taxon>
        <taxon>Betaproteobacteria</taxon>
        <taxon>Burkholderiales</taxon>
        <taxon>Sphaerotilaceae</taxon>
        <taxon>Roseateles</taxon>
    </lineage>
</organism>
<name>A0ABW7FX87_9BURK</name>
<reference evidence="2 3" key="1">
    <citation type="submission" date="2024-08" db="EMBL/GenBank/DDBJ databases">
        <authorList>
            <person name="Lu H."/>
        </authorList>
    </citation>
    <scope>NUCLEOTIDE SEQUENCE [LARGE SCALE GENOMIC DNA]</scope>
    <source>
        <strain evidence="2 3">BYS180W</strain>
    </source>
</reference>
<dbReference type="Gene3D" id="1.25.40.10">
    <property type="entry name" value="Tetratricopeptide repeat domain"/>
    <property type="match status" value="1"/>
</dbReference>
<keyword evidence="3" id="KW-1185">Reference proteome</keyword>
<dbReference type="SUPFAM" id="SSF81901">
    <property type="entry name" value="HCP-like"/>
    <property type="match status" value="1"/>
</dbReference>
<proteinExistence type="predicted"/>
<dbReference type="InterPro" id="IPR051726">
    <property type="entry name" value="Chitin_Synth_Reg"/>
</dbReference>
<evidence type="ECO:0000313" key="3">
    <source>
        <dbReference type="Proteomes" id="UP001606099"/>
    </source>
</evidence>